<feature type="compositionally biased region" description="Basic and acidic residues" evidence="2">
    <location>
        <begin position="129"/>
        <end position="139"/>
    </location>
</feature>
<feature type="region of interest" description="Disordered" evidence="2">
    <location>
        <begin position="258"/>
        <end position="329"/>
    </location>
</feature>
<dbReference type="KEGG" id="pmrn:116947125"/>
<feature type="region of interest" description="Disordered" evidence="2">
    <location>
        <begin position="129"/>
        <end position="160"/>
    </location>
</feature>
<evidence type="ECO:0000313" key="4">
    <source>
        <dbReference type="RefSeq" id="XP_032818436.1"/>
    </source>
</evidence>
<proteinExistence type="predicted"/>
<gene>
    <name evidence="4" type="primary">LOC116947125</name>
</gene>
<evidence type="ECO:0000256" key="1">
    <source>
        <dbReference type="SAM" id="Coils"/>
    </source>
</evidence>
<dbReference type="GO" id="GO:0000139">
    <property type="term" value="C:Golgi membrane"/>
    <property type="evidence" value="ECO:0007669"/>
    <property type="project" value="InterPro"/>
</dbReference>
<dbReference type="Proteomes" id="UP001318040">
    <property type="component" value="Chromosome 29"/>
</dbReference>
<evidence type="ECO:0000313" key="3">
    <source>
        <dbReference type="Proteomes" id="UP001318040"/>
    </source>
</evidence>
<organism evidence="3 4">
    <name type="scientific">Petromyzon marinus</name>
    <name type="common">Sea lamprey</name>
    <dbReference type="NCBI Taxonomy" id="7757"/>
    <lineage>
        <taxon>Eukaryota</taxon>
        <taxon>Metazoa</taxon>
        <taxon>Chordata</taxon>
        <taxon>Craniata</taxon>
        <taxon>Vertebrata</taxon>
        <taxon>Cyclostomata</taxon>
        <taxon>Hyperoartia</taxon>
        <taxon>Petromyzontiformes</taxon>
        <taxon>Petromyzontidae</taxon>
        <taxon>Petromyzon</taxon>
    </lineage>
</organism>
<keyword evidence="3" id="KW-1185">Reference proteome</keyword>
<dbReference type="GeneID" id="116947125"/>
<dbReference type="PANTHER" id="PTHR22909:SF24">
    <property type="entry name" value="GOLGI INTEGRAL MEMBRANE PROTEIN 4-RELATED"/>
    <property type="match status" value="1"/>
</dbReference>
<name>A0AAJ7X221_PETMA</name>
<sequence>MMLTVNSDFACPPRVSTSRVHLSPSLPPLSLATAVVYEHRSRLEKSLQKERQSHRRTKDDYSAFKVASREQMEVQKKQASALYQVVKTEVEFLKSQGGEMEREMSERSGRWERDGVERARELRSLRQQLEEAERERDTEVTSLQETITREKEESQQLRRERQECHVSLQDAQVRLEACELSRGKRVARDIAAELERNETNAARHAQRHVQQAHDMLSLQHDQIKEVLKDHQNQLKSAKVLIEEYKRLKQGLRFMPQSHTVQAQVTDPARMLRKDSPPARFAAVNQSEMDRDRESNNAQPEDGGNNDNDDDGDDDDGNDDLEARPYVVRT</sequence>
<dbReference type="RefSeq" id="XP_032818436.1">
    <property type="nucleotide sequence ID" value="XM_032962545.1"/>
</dbReference>
<protein>
    <submittedName>
        <fullName evidence="4">Golgi integral membrane protein 4-like isoform X1</fullName>
    </submittedName>
</protein>
<keyword evidence="1" id="KW-0175">Coiled coil</keyword>
<dbReference type="PANTHER" id="PTHR22909">
    <property type="entry name" value="GOLGI INTEGRAL MEMBRANE PROTEIN 4"/>
    <property type="match status" value="1"/>
</dbReference>
<reference evidence="4" key="1">
    <citation type="submission" date="2025-08" db="UniProtKB">
        <authorList>
            <consortium name="RefSeq"/>
        </authorList>
    </citation>
    <scope>IDENTIFICATION</scope>
    <source>
        <tissue evidence="4">Sperm</tissue>
    </source>
</reference>
<feature type="compositionally biased region" description="Basic and acidic residues" evidence="2">
    <location>
        <begin position="147"/>
        <end position="160"/>
    </location>
</feature>
<feature type="compositionally biased region" description="Acidic residues" evidence="2">
    <location>
        <begin position="306"/>
        <end position="319"/>
    </location>
</feature>
<accession>A0AAJ7X221</accession>
<feature type="coiled-coil region" evidence="1">
    <location>
        <begin position="220"/>
        <end position="247"/>
    </location>
</feature>
<evidence type="ECO:0000256" key="2">
    <source>
        <dbReference type="SAM" id="MobiDB-lite"/>
    </source>
</evidence>
<dbReference type="AlphaFoldDB" id="A0AAJ7X221"/>
<dbReference type="InterPro" id="IPR042336">
    <property type="entry name" value="GOLIM4"/>
</dbReference>